<dbReference type="EMBL" id="QLLK01000001">
    <property type="protein sequence ID" value="RAI94803.1"/>
    <property type="molecule type" value="Genomic_DNA"/>
</dbReference>
<dbReference type="Pfam" id="PF19891">
    <property type="entry name" value="DUF6364"/>
    <property type="match status" value="1"/>
</dbReference>
<name>A0A327PSN0_9BACT</name>
<proteinExistence type="predicted"/>
<gene>
    <name evidence="1" type="ORF">LV83_00050</name>
</gene>
<organism evidence="1 2">
    <name type="scientific">Algoriphagus yeomjeoni</name>
    <dbReference type="NCBI Taxonomy" id="291403"/>
    <lineage>
        <taxon>Bacteria</taxon>
        <taxon>Pseudomonadati</taxon>
        <taxon>Bacteroidota</taxon>
        <taxon>Cytophagia</taxon>
        <taxon>Cytophagales</taxon>
        <taxon>Cyclobacteriaceae</taxon>
        <taxon>Algoriphagus</taxon>
    </lineage>
</organism>
<dbReference type="OrthoDB" id="826458at2"/>
<comment type="caution">
    <text evidence="1">The sequence shown here is derived from an EMBL/GenBank/DDBJ whole genome shotgun (WGS) entry which is preliminary data.</text>
</comment>
<accession>A0A327PSN0</accession>
<evidence type="ECO:0000313" key="2">
    <source>
        <dbReference type="Proteomes" id="UP000249610"/>
    </source>
</evidence>
<keyword evidence="2" id="KW-1185">Reference proteome</keyword>
<reference evidence="1 2" key="1">
    <citation type="submission" date="2018-06" db="EMBL/GenBank/DDBJ databases">
        <title>Genomic Encyclopedia of Archaeal and Bacterial Type Strains, Phase II (KMG-II): from individual species to whole genera.</title>
        <authorList>
            <person name="Goeker M."/>
        </authorList>
    </citation>
    <scope>NUCLEOTIDE SEQUENCE [LARGE SCALE GENOMIC DNA]</scope>
    <source>
        <strain evidence="1 2">DSM 23446</strain>
    </source>
</reference>
<dbReference type="Proteomes" id="UP000249610">
    <property type="component" value="Unassembled WGS sequence"/>
</dbReference>
<evidence type="ECO:0000313" key="1">
    <source>
        <dbReference type="EMBL" id="RAI94803.1"/>
    </source>
</evidence>
<dbReference type="RefSeq" id="WP_111609518.1">
    <property type="nucleotide sequence ID" value="NZ_QLLK01000001.1"/>
</dbReference>
<dbReference type="InterPro" id="IPR045944">
    <property type="entry name" value="DUF6364"/>
</dbReference>
<sequence length="85" mass="9891">MKTKLTLTVKKEIVEKAKQQAASRGISLSKMFEEIFEKETPDLEKTESQLAAERLLKRLESMEPMKEQKESDKVLLTQFLKQKYG</sequence>
<dbReference type="AlphaFoldDB" id="A0A327PSN0"/>
<protein>
    <submittedName>
        <fullName evidence="1">Uncharacterized protein</fullName>
    </submittedName>
</protein>